<keyword evidence="3" id="KW-1185">Reference proteome</keyword>
<dbReference type="EMBL" id="JAUBDH010000003">
    <property type="protein sequence ID" value="MDW0109689.1"/>
    <property type="molecule type" value="Genomic_DNA"/>
</dbReference>
<comment type="caution">
    <text evidence="2">The sequence shown here is derived from an EMBL/GenBank/DDBJ whole genome shotgun (WGS) entry which is preliminary data.</text>
</comment>
<dbReference type="InterPro" id="IPR025018">
    <property type="entry name" value="DUF3953"/>
</dbReference>
<gene>
    <name evidence="2" type="ORF">QT716_06420</name>
</gene>
<name>A0ABU4FY79_9BACL</name>
<dbReference type="Pfam" id="PF13129">
    <property type="entry name" value="DUF3953"/>
    <property type="match status" value="1"/>
</dbReference>
<dbReference type="RefSeq" id="WP_317935234.1">
    <property type="nucleotide sequence ID" value="NZ_JAUBDH010000003.1"/>
</dbReference>
<organism evidence="2 3">
    <name type="scientific">Sporosarcina aquimarina</name>
    <dbReference type="NCBI Taxonomy" id="114975"/>
    <lineage>
        <taxon>Bacteria</taxon>
        <taxon>Bacillati</taxon>
        <taxon>Bacillota</taxon>
        <taxon>Bacilli</taxon>
        <taxon>Bacillales</taxon>
        <taxon>Caryophanaceae</taxon>
        <taxon>Sporosarcina</taxon>
    </lineage>
</organism>
<accession>A0ABU4FY79</accession>
<proteinExistence type="predicted"/>
<keyword evidence="1" id="KW-0812">Transmembrane</keyword>
<protein>
    <submittedName>
        <fullName evidence="2">DUF3953 domain-containing protein</fullName>
    </submittedName>
</protein>
<evidence type="ECO:0000313" key="3">
    <source>
        <dbReference type="Proteomes" id="UP001280629"/>
    </source>
</evidence>
<feature type="transmembrane region" description="Helical" evidence="1">
    <location>
        <begin position="54"/>
        <end position="76"/>
    </location>
</feature>
<feature type="transmembrane region" description="Helical" evidence="1">
    <location>
        <begin position="29"/>
        <end position="47"/>
    </location>
</feature>
<keyword evidence="1" id="KW-0472">Membrane</keyword>
<evidence type="ECO:0000256" key="1">
    <source>
        <dbReference type="SAM" id="Phobius"/>
    </source>
</evidence>
<sequence length="77" mass="8867">MKILHLILSIIVVISGVFTIVTKNFDYILFYLVLLGTLIVSTGIGEIRRKENEFNAYMSIIVFGMLIIYYLVVFVFN</sequence>
<evidence type="ECO:0000313" key="2">
    <source>
        <dbReference type="EMBL" id="MDW0109689.1"/>
    </source>
</evidence>
<keyword evidence="1" id="KW-1133">Transmembrane helix</keyword>
<reference evidence="2 3" key="1">
    <citation type="submission" date="2023-06" db="EMBL/GenBank/DDBJ databases">
        <title>Sporosarcina sp. nov., isolated from Korean traditional fermented seafood 'Jeotgal'.</title>
        <authorList>
            <person name="Yang A.-I."/>
            <person name="Shin N.-R."/>
        </authorList>
    </citation>
    <scope>NUCLEOTIDE SEQUENCE [LARGE SCALE GENOMIC DNA]</scope>
    <source>
        <strain evidence="2 3">KCTC3840</strain>
    </source>
</reference>
<dbReference type="Proteomes" id="UP001280629">
    <property type="component" value="Unassembled WGS sequence"/>
</dbReference>